<proteinExistence type="predicted"/>
<evidence type="ECO:0000313" key="1">
    <source>
        <dbReference type="EMBL" id="KAJ8968802.1"/>
    </source>
</evidence>
<comment type="caution">
    <text evidence="1">The sequence shown here is derived from an EMBL/GenBank/DDBJ whole genome shotgun (WGS) entry which is preliminary data.</text>
</comment>
<evidence type="ECO:0000313" key="2">
    <source>
        <dbReference type="Proteomes" id="UP001162156"/>
    </source>
</evidence>
<name>A0AAV8ZQ91_9CUCU</name>
<dbReference type="AlphaFoldDB" id="A0AAV8ZQ91"/>
<keyword evidence="2" id="KW-1185">Reference proteome</keyword>
<sequence>MFISELLISQSPNIPLEFNRKPRTLTEAKRWKATEFRQFLFYTGSVVLKNKLNTNRYLNFLTLHVASTILSNSKHSDYIDYASSLFKYFIDTFITLYGSENVSNNIHNLLQISQDVKNLGPLNNFSAFENYLQSLLKLIRKGGKPLSQIIRRKSEQDHF</sequence>
<dbReference type="PANTHER" id="PTHR33053">
    <property type="entry name" value="PROTEIN, PUTATIVE-RELATED"/>
    <property type="match status" value="1"/>
</dbReference>
<gene>
    <name evidence="1" type="ORF">NQ314_002111</name>
</gene>
<organism evidence="1 2">
    <name type="scientific">Rhamnusium bicolor</name>
    <dbReference type="NCBI Taxonomy" id="1586634"/>
    <lineage>
        <taxon>Eukaryota</taxon>
        <taxon>Metazoa</taxon>
        <taxon>Ecdysozoa</taxon>
        <taxon>Arthropoda</taxon>
        <taxon>Hexapoda</taxon>
        <taxon>Insecta</taxon>
        <taxon>Pterygota</taxon>
        <taxon>Neoptera</taxon>
        <taxon>Endopterygota</taxon>
        <taxon>Coleoptera</taxon>
        <taxon>Polyphaga</taxon>
        <taxon>Cucujiformia</taxon>
        <taxon>Chrysomeloidea</taxon>
        <taxon>Cerambycidae</taxon>
        <taxon>Lepturinae</taxon>
        <taxon>Rhagiini</taxon>
        <taxon>Rhamnusium</taxon>
    </lineage>
</organism>
<reference evidence="1" key="1">
    <citation type="journal article" date="2023" name="Insect Mol. Biol.">
        <title>Genome sequencing provides insights into the evolution of gene families encoding plant cell wall-degrading enzymes in longhorned beetles.</title>
        <authorList>
            <person name="Shin N.R."/>
            <person name="Okamura Y."/>
            <person name="Kirsch R."/>
            <person name="Pauchet Y."/>
        </authorList>
    </citation>
    <scope>NUCLEOTIDE SEQUENCE</scope>
    <source>
        <strain evidence="1">RBIC_L_NR</strain>
    </source>
</reference>
<protein>
    <submittedName>
        <fullName evidence="1">Uncharacterized protein</fullName>
    </submittedName>
</protein>
<dbReference type="EMBL" id="JANEYF010000650">
    <property type="protein sequence ID" value="KAJ8968802.1"/>
    <property type="molecule type" value="Genomic_DNA"/>
</dbReference>
<dbReference type="Proteomes" id="UP001162156">
    <property type="component" value="Unassembled WGS sequence"/>
</dbReference>
<accession>A0AAV8ZQ91</accession>